<name>A0A0M4QYX5_9MICC</name>
<dbReference type="OrthoDB" id="9786503at2"/>
<gene>
    <name evidence="3" type="ORF">AOC05_10270</name>
</gene>
<dbReference type="InterPro" id="IPR029063">
    <property type="entry name" value="SAM-dependent_MTases_sf"/>
</dbReference>
<keyword evidence="4" id="KW-1185">Reference proteome</keyword>
<proteinExistence type="predicted"/>
<evidence type="ECO:0000313" key="4">
    <source>
        <dbReference type="Proteomes" id="UP000062833"/>
    </source>
</evidence>
<dbReference type="Gene3D" id="3.40.50.150">
    <property type="entry name" value="Vaccinia Virus protein VP39"/>
    <property type="match status" value="1"/>
</dbReference>
<dbReference type="RefSeq" id="WP_062007142.1">
    <property type="nucleotide sequence ID" value="NZ_CP012677.1"/>
</dbReference>
<accession>A0A0M4QYX5</accession>
<feature type="domain" description="Methyltransferase" evidence="2">
    <location>
        <begin position="42"/>
        <end position="135"/>
    </location>
</feature>
<keyword evidence="3" id="KW-0489">Methyltransferase</keyword>
<dbReference type="GO" id="GO:0008168">
    <property type="term" value="F:methyltransferase activity"/>
    <property type="evidence" value="ECO:0007669"/>
    <property type="project" value="UniProtKB-KW"/>
</dbReference>
<organism evidence="3 4">
    <name type="scientific">Arthrobacter alpinus</name>
    <dbReference type="NCBI Taxonomy" id="656366"/>
    <lineage>
        <taxon>Bacteria</taxon>
        <taxon>Bacillati</taxon>
        <taxon>Actinomycetota</taxon>
        <taxon>Actinomycetes</taxon>
        <taxon>Micrococcales</taxon>
        <taxon>Micrococcaceae</taxon>
        <taxon>Arthrobacter</taxon>
    </lineage>
</organism>
<dbReference type="PANTHER" id="PTHR43861">
    <property type="entry name" value="TRANS-ACONITATE 2-METHYLTRANSFERASE-RELATED"/>
    <property type="match status" value="1"/>
</dbReference>
<dbReference type="AlphaFoldDB" id="A0A0M4QYX5"/>
<dbReference type="InterPro" id="IPR041698">
    <property type="entry name" value="Methyltransf_25"/>
</dbReference>
<dbReference type="KEGG" id="aaq:AOC05_10270"/>
<dbReference type="Proteomes" id="UP000062833">
    <property type="component" value="Chromosome"/>
</dbReference>
<keyword evidence="1 3" id="KW-0808">Transferase</keyword>
<dbReference type="PATRIC" id="fig|656366.3.peg.2221"/>
<sequence>MTAIFDENYWNDRYGQHGTLWSGHPNPQLVAEASDLAPGTALDVGCGEGADTVWLAERGWQVTAVDISSVALEKGTLHAADRELTGSVIWEHHDLLVWTPPAWSFDLVSAQFMHLPRPDREPLFARLADAVAPGGTLLLVGHSPQDVQAGVHAHFGADRFFTAEQMAAALDPAAWQLLVSQARSRTSLGPDGQTITIHDEVLRAVRLA</sequence>
<evidence type="ECO:0000313" key="3">
    <source>
        <dbReference type="EMBL" id="ALE92602.1"/>
    </source>
</evidence>
<dbReference type="SUPFAM" id="SSF53335">
    <property type="entry name" value="S-adenosyl-L-methionine-dependent methyltransferases"/>
    <property type="match status" value="1"/>
</dbReference>
<dbReference type="CDD" id="cd02440">
    <property type="entry name" value="AdoMet_MTases"/>
    <property type="match status" value="1"/>
</dbReference>
<dbReference type="EMBL" id="CP012677">
    <property type="protein sequence ID" value="ALE92602.1"/>
    <property type="molecule type" value="Genomic_DNA"/>
</dbReference>
<dbReference type="GO" id="GO:0032259">
    <property type="term" value="P:methylation"/>
    <property type="evidence" value="ECO:0007669"/>
    <property type="project" value="UniProtKB-KW"/>
</dbReference>
<protein>
    <submittedName>
        <fullName evidence="3">Methyltransferase type 12</fullName>
    </submittedName>
</protein>
<evidence type="ECO:0000256" key="1">
    <source>
        <dbReference type="ARBA" id="ARBA00022679"/>
    </source>
</evidence>
<dbReference type="Pfam" id="PF13649">
    <property type="entry name" value="Methyltransf_25"/>
    <property type="match status" value="1"/>
</dbReference>
<evidence type="ECO:0000259" key="2">
    <source>
        <dbReference type="Pfam" id="PF13649"/>
    </source>
</evidence>
<reference evidence="4" key="1">
    <citation type="submission" date="2015-09" db="EMBL/GenBank/DDBJ databases">
        <title>Complete genome of Arthrobacter alpinus strain R3.8.</title>
        <authorList>
            <person name="See-Too W.S."/>
            <person name="Chan K.G."/>
        </authorList>
    </citation>
    <scope>NUCLEOTIDE SEQUENCE [LARGE SCALE GENOMIC DNA]</scope>
    <source>
        <strain evidence="4">R3.8</strain>
    </source>
</reference>